<dbReference type="SMART" id="SM00464">
    <property type="entry name" value="LON"/>
    <property type="match status" value="1"/>
</dbReference>
<dbReference type="HAMAP" id="MF_01973">
    <property type="entry name" value="lon_bact"/>
    <property type="match status" value="1"/>
</dbReference>
<dbReference type="Gene3D" id="1.10.8.60">
    <property type="match status" value="1"/>
</dbReference>
<evidence type="ECO:0000256" key="10">
    <source>
        <dbReference type="PIRNR" id="PIRNR001174"/>
    </source>
</evidence>
<evidence type="ECO:0000259" key="15">
    <source>
        <dbReference type="PROSITE" id="PS51786"/>
    </source>
</evidence>
<keyword evidence="2 9" id="KW-0963">Cytoplasm</keyword>
<dbReference type="InterPro" id="IPR054594">
    <property type="entry name" value="Lon_lid"/>
</dbReference>
<dbReference type="GO" id="GO:0043565">
    <property type="term" value="F:sequence-specific DNA binding"/>
    <property type="evidence" value="ECO:0007669"/>
    <property type="project" value="UniProtKB-UniRule"/>
</dbReference>
<dbReference type="GO" id="GO:0005737">
    <property type="term" value="C:cytoplasm"/>
    <property type="evidence" value="ECO:0007669"/>
    <property type="project" value="UniProtKB-SubCell"/>
</dbReference>
<comment type="similarity">
    <text evidence="9 10 13 14">Belongs to the peptidase S16 family.</text>
</comment>
<dbReference type="InterPro" id="IPR004815">
    <property type="entry name" value="Lon_bac/euk-typ"/>
</dbReference>
<evidence type="ECO:0000256" key="12">
    <source>
        <dbReference type="PIRSR" id="PIRSR001174-2"/>
    </source>
</evidence>
<dbReference type="GO" id="GO:0004176">
    <property type="term" value="F:ATP-dependent peptidase activity"/>
    <property type="evidence" value="ECO:0007669"/>
    <property type="project" value="UniProtKB-UniRule"/>
</dbReference>
<evidence type="ECO:0000256" key="2">
    <source>
        <dbReference type="ARBA" id="ARBA00022490"/>
    </source>
</evidence>
<dbReference type="KEGG" id="cpor:BED41_08060"/>
<dbReference type="PIRSF" id="PIRSF001174">
    <property type="entry name" value="Lon_proteas"/>
    <property type="match status" value="1"/>
</dbReference>
<dbReference type="PROSITE" id="PS01046">
    <property type="entry name" value="LON_SER"/>
    <property type="match status" value="1"/>
</dbReference>
<evidence type="ECO:0000256" key="9">
    <source>
        <dbReference type="HAMAP-Rule" id="MF_01973"/>
    </source>
</evidence>
<feature type="domain" description="Lon N-terminal" evidence="16">
    <location>
        <begin position="9"/>
        <end position="203"/>
    </location>
</feature>
<dbReference type="EC" id="3.4.21.53" evidence="9 10"/>
<dbReference type="InterPro" id="IPR027543">
    <property type="entry name" value="Lon_bac"/>
</dbReference>
<dbReference type="GeneID" id="83057804"/>
<keyword evidence="18" id="KW-1185">Reference proteome</keyword>
<dbReference type="InterPro" id="IPR008268">
    <property type="entry name" value="Peptidase_S16_AS"/>
</dbReference>
<evidence type="ECO:0000313" key="18">
    <source>
        <dbReference type="Proteomes" id="UP000093044"/>
    </source>
</evidence>
<dbReference type="CDD" id="cd19500">
    <property type="entry name" value="RecA-like_Lon"/>
    <property type="match status" value="1"/>
</dbReference>
<dbReference type="SUPFAM" id="SSF88697">
    <property type="entry name" value="PUA domain-like"/>
    <property type="match status" value="1"/>
</dbReference>
<dbReference type="Gene3D" id="2.30.130.40">
    <property type="entry name" value="LON domain-like"/>
    <property type="match status" value="1"/>
</dbReference>
<dbReference type="Gene3D" id="1.20.58.1480">
    <property type="match status" value="1"/>
</dbReference>
<keyword evidence="3 9" id="KW-0645">Protease</keyword>
<sequence>MEQNKPLIYPVIPVRDMIVFPGVVSPLFISRPRSMRAVEEASEHDRIVFITAEKKPYPDTVQPEGLYKIGTVCKILQNVRLPDGSLKVVVEGGYRAQAVRFATNESFMLASVTPLETEKCEPTLEMRAHMRSILREFEQNVHLDPKLPEEIARSVRDIDVPDVLCDVVTSHSRLDIIEKQKILETADTSDRLSLLLKMLITENELLGLERDLEDRVRSEIDKDQHNYYLREQLKVINEELGEESPASEAEELRAAALASGMPETVMERVNKEISRFTKLAPVSPEAAVARTYIETLVELPWNNSTEDCLDLANARKVLEEDHYGLEDVKKRILEYLAVKKLAGKNMRAQVICFVGPPGVGKTSLGRSIARTMGREFINISLGGMHDEAEIRGHRRTYVGALPGRIIQKIKQCGSNNPLILMDEIDKLGSDFRGDPSAALLEVLDPEQNWHFTDNFLEVPFDLSKVMFITTANSAATIPRPLLDRMEVIPLPGYVMEEKIKIAKRHLIPRIIKEHGLEKEDFVISEAALKDIVSSYTMEAGVRSLDRELSKVARKIATELAEADAPERGALGKERIKKILGAPKLHNTKIPKENAVGTAIGLAWTEAGGDVILIESAAMEGTGKVTYTGNLGDIMQESATTALAYLKSHASRYGLADFEWGKKDIHIHVPAGAVPKDGPSAGITLALSLCSTLTGREIDTKYAMTGEMTLHGSVLPIGGIREKTLAAKRLGIKEIILPEANRPDTAELSDWVLSGMKLHYVSNITKVFELALRPGE</sequence>
<comment type="catalytic activity">
    <reaction evidence="9 10 13">
        <text>Hydrolysis of proteins in presence of ATP.</text>
        <dbReference type="EC" id="3.4.21.53"/>
    </reaction>
</comment>
<dbReference type="InterPro" id="IPR020568">
    <property type="entry name" value="Ribosomal_Su5_D2-typ_SF"/>
</dbReference>
<evidence type="ECO:0000256" key="3">
    <source>
        <dbReference type="ARBA" id="ARBA00022670"/>
    </source>
</evidence>
<gene>
    <name evidence="9" type="primary">lon</name>
    <name evidence="17" type="ORF">BED41_08060</name>
</gene>
<keyword evidence="5 9" id="KW-0378">Hydrolase</keyword>
<evidence type="ECO:0000256" key="14">
    <source>
        <dbReference type="RuleBase" id="RU000591"/>
    </source>
</evidence>
<dbReference type="GO" id="GO:0016887">
    <property type="term" value="F:ATP hydrolysis activity"/>
    <property type="evidence" value="ECO:0007669"/>
    <property type="project" value="UniProtKB-UniRule"/>
</dbReference>
<dbReference type="FunFam" id="3.40.50.300:FF:000382">
    <property type="entry name" value="Lon protease homolog 2, peroxisomal"/>
    <property type="match status" value="1"/>
</dbReference>
<dbReference type="Proteomes" id="UP000093044">
    <property type="component" value="Chromosome"/>
</dbReference>
<dbReference type="OrthoDB" id="9803599at2"/>
<dbReference type="SUPFAM" id="SSF54211">
    <property type="entry name" value="Ribosomal protein S5 domain 2-like"/>
    <property type="match status" value="1"/>
</dbReference>
<dbReference type="InterPro" id="IPR003959">
    <property type="entry name" value="ATPase_AAA_core"/>
</dbReference>
<dbReference type="PANTHER" id="PTHR10046">
    <property type="entry name" value="ATP DEPENDENT LON PROTEASE FAMILY MEMBER"/>
    <property type="match status" value="1"/>
</dbReference>
<evidence type="ECO:0000256" key="4">
    <source>
        <dbReference type="ARBA" id="ARBA00022741"/>
    </source>
</evidence>
<dbReference type="PROSITE" id="PS51787">
    <property type="entry name" value="LON_N"/>
    <property type="match status" value="1"/>
</dbReference>
<comment type="induction">
    <text evidence="9">By heat shock.</text>
</comment>
<name>A0A1B2I518_9BACT</name>
<dbReference type="InterPro" id="IPR015947">
    <property type="entry name" value="PUA-like_sf"/>
</dbReference>
<dbReference type="InterPro" id="IPR027065">
    <property type="entry name" value="Lon_Prtase"/>
</dbReference>
<accession>A0A1B2I518</accession>
<dbReference type="Pfam" id="PF02190">
    <property type="entry name" value="LON_substr_bdg"/>
    <property type="match status" value="1"/>
</dbReference>
<dbReference type="Gene3D" id="1.20.5.5270">
    <property type="match status" value="1"/>
</dbReference>
<feature type="domain" description="Lon proteolytic" evidence="15">
    <location>
        <begin position="592"/>
        <end position="773"/>
    </location>
</feature>
<dbReference type="PROSITE" id="PS51786">
    <property type="entry name" value="LON_PROTEOLYTIC"/>
    <property type="match status" value="1"/>
</dbReference>
<dbReference type="Pfam" id="PF05362">
    <property type="entry name" value="Lon_C"/>
    <property type="match status" value="1"/>
</dbReference>
<evidence type="ECO:0000256" key="13">
    <source>
        <dbReference type="PROSITE-ProRule" id="PRU01122"/>
    </source>
</evidence>
<organism evidence="17 18">
    <name type="scientific">Cloacibacillus porcorum</name>
    <dbReference type="NCBI Taxonomy" id="1197717"/>
    <lineage>
        <taxon>Bacteria</taxon>
        <taxon>Thermotogati</taxon>
        <taxon>Synergistota</taxon>
        <taxon>Synergistia</taxon>
        <taxon>Synergistales</taxon>
        <taxon>Synergistaceae</taxon>
        <taxon>Cloacibacillus</taxon>
    </lineage>
</organism>
<dbReference type="SUPFAM" id="SSF52540">
    <property type="entry name" value="P-loop containing nucleoside triphosphate hydrolases"/>
    <property type="match status" value="1"/>
</dbReference>
<reference evidence="17" key="1">
    <citation type="submission" date="2016-08" db="EMBL/GenBank/DDBJ databases">
        <title>Complete genome of Cloacibacillus porcorum.</title>
        <authorList>
            <person name="Looft T."/>
            <person name="Bayles D.O."/>
            <person name="Alt D.P."/>
        </authorList>
    </citation>
    <scope>NUCLEOTIDE SEQUENCE [LARGE SCALE GENOMIC DNA]</scope>
    <source>
        <strain evidence="17">CL-84</strain>
    </source>
</reference>
<dbReference type="InterPro" id="IPR003111">
    <property type="entry name" value="Lon_prtase_N"/>
</dbReference>
<dbReference type="GO" id="GO:0005524">
    <property type="term" value="F:ATP binding"/>
    <property type="evidence" value="ECO:0007669"/>
    <property type="project" value="UniProtKB-UniRule"/>
</dbReference>
<dbReference type="AlphaFoldDB" id="A0A1B2I518"/>
<dbReference type="GO" id="GO:0034605">
    <property type="term" value="P:cellular response to heat"/>
    <property type="evidence" value="ECO:0007669"/>
    <property type="project" value="UniProtKB-UniRule"/>
</dbReference>
<proteinExistence type="evidence at transcript level"/>
<dbReference type="InterPro" id="IPR027417">
    <property type="entry name" value="P-loop_NTPase"/>
</dbReference>
<dbReference type="Pfam" id="PF00004">
    <property type="entry name" value="AAA"/>
    <property type="match status" value="1"/>
</dbReference>
<dbReference type="InterPro" id="IPR046336">
    <property type="entry name" value="Lon_prtase_N_sf"/>
</dbReference>
<comment type="function">
    <text evidence="9">ATP-dependent serine protease that mediates the selective degradation of mutant and abnormal proteins as well as certain short-lived regulatory proteins. Required for cellular homeostasis and for survival from DNA damage and developmental changes induced by stress. Degrades polypeptides processively to yield small peptide fragments that are 5 to 10 amino acids long. Binds to DNA in a double-stranded, site-specific manner.</text>
</comment>
<feature type="active site" evidence="9 11">
    <location>
        <position position="722"/>
    </location>
</feature>
<dbReference type="EMBL" id="CP016757">
    <property type="protein sequence ID" value="ANZ45037.1"/>
    <property type="molecule type" value="Genomic_DNA"/>
</dbReference>
<dbReference type="SMART" id="SM00382">
    <property type="entry name" value="AAA"/>
    <property type="match status" value="1"/>
</dbReference>
<keyword evidence="6 9" id="KW-0720">Serine protease</keyword>
<evidence type="ECO:0000256" key="5">
    <source>
        <dbReference type="ARBA" id="ARBA00022801"/>
    </source>
</evidence>
<keyword evidence="4 9" id="KW-0547">Nucleotide-binding</keyword>
<dbReference type="GO" id="GO:0004252">
    <property type="term" value="F:serine-type endopeptidase activity"/>
    <property type="evidence" value="ECO:0007669"/>
    <property type="project" value="UniProtKB-UniRule"/>
</dbReference>
<evidence type="ECO:0000256" key="11">
    <source>
        <dbReference type="PIRSR" id="PIRSR001174-1"/>
    </source>
</evidence>
<dbReference type="Gene3D" id="3.40.50.300">
    <property type="entry name" value="P-loop containing nucleotide triphosphate hydrolases"/>
    <property type="match status" value="1"/>
</dbReference>
<keyword evidence="7 9" id="KW-0067">ATP-binding</keyword>
<feature type="binding site" evidence="9 12">
    <location>
        <begin position="355"/>
        <end position="362"/>
    </location>
    <ligand>
        <name>ATP</name>
        <dbReference type="ChEBI" id="CHEBI:30616"/>
    </ligand>
</feature>
<dbReference type="InterPro" id="IPR014721">
    <property type="entry name" value="Ribsml_uS5_D2-typ_fold_subgr"/>
</dbReference>
<dbReference type="GO" id="GO:0006515">
    <property type="term" value="P:protein quality control for misfolded or incompletely synthesized proteins"/>
    <property type="evidence" value="ECO:0007669"/>
    <property type="project" value="UniProtKB-UniRule"/>
</dbReference>
<dbReference type="Pfam" id="PF22667">
    <property type="entry name" value="Lon_lid"/>
    <property type="match status" value="1"/>
</dbReference>
<keyword evidence="8 9" id="KW-0346">Stress response</keyword>
<evidence type="ECO:0000313" key="17">
    <source>
        <dbReference type="EMBL" id="ANZ45037.1"/>
    </source>
</evidence>
<dbReference type="Gene3D" id="3.30.230.10">
    <property type="match status" value="1"/>
</dbReference>
<comment type="subunit">
    <text evidence="9 10">Homohexamer. Organized in a ring with a central cavity.</text>
</comment>
<evidence type="ECO:0000256" key="8">
    <source>
        <dbReference type="ARBA" id="ARBA00023016"/>
    </source>
</evidence>
<evidence type="ECO:0000256" key="1">
    <source>
        <dbReference type="ARBA" id="ARBA00004496"/>
    </source>
</evidence>
<dbReference type="NCBIfam" id="TIGR00763">
    <property type="entry name" value="lon"/>
    <property type="match status" value="1"/>
</dbReference>
<evidence type="ECO:0000256" key="6">
    <source>
        <dbReference type="ARBA" id="ARBA00022825"/>
    </source>
</evidence>
<dbReference type="PRINTS" id="PR00830">
    <property type="entry name" value="ENDOLAPTASE"/>
</dbReference>
<protein>
    <recommendedName>
        <fullName evidence="9 10">Lon protease</fullName>
        <ecNumber evidence="9 10">3.4.21.53</ecNumber>
    </recommendedName>
    <alternativeName>
        <fullName evidence="9">ATP-dependent protease La</fullName>
    </alternativeName>
</protein>
<feature type="active site" evidence="9 11">
    <location>
        <position position="679"/>
    </location>
</feature>
<dbReference type="InterPro" id="IPR003593">
    <property type="entry name" value="AAA+_ATPase"/>
</dbReference>
<evidence type="ECO:0000259" key="16">
    <source>
        <dbReference type="PROSITE" id="PS51787"/>
    </source>
</evidence>
<dbReference type="STRING" id="1197717.BED41_08060"/>
<comment type="subcellular location">
    <subcellularLocation>
        <location evidence="1 9 10">Cytoplasm</location>
    </subcellularLocation>
</comment>
<dbReference type="RefSeq" id="WP_066744712.1">
    <property type="nucleotide sequence ID" value="NZ_CP016757.1"/>
</dbReference>
<dbReference type="InterPro" id="IPR008269">
    <property type="entry name" value="Lon_proteolytic"/>
</dbReference>
<evidence type="ECO:0000256" key="7">
    <source>
        <dbReference type="ARBA" id="ARBA00022840"/>
    </source>
</evidence>